<dbReference type="eggNOG" id="COG2815">
    <property type="taxonomic scope" value="Bacteria"/>
</dbReference>
<feature type="region of interest" description="Disordered" evidence="1">
    <location>
        <begin position="143"/>
        <end position="167"/>
    </location>
</feature>
<dbReference type="SMART" id="SM00740">
    <property type="entry name" value="PASTA"/>
    <property type="match status" value="3"/>
</dbReference>
<sequence>MPHDSDRGGTAPTPEVDPTTHTRGHVPADSRPEVAQTQLKPLPADFRGRPDPAPAGDADVVPLTGDLSSGAAGDQDVPAPKTRASRTAPVILAVLIVLLVGVGVYASYALEVWGGRTVPDVSGQSQAEAQLTLEAKGFSVTVESQPTDDAPGTALSTNPPAGSRMDAGSPVTVYVGVSRTIPDVLGKNVDDAKATLMAAGAQNIAVQLVLSDKRENTVIDVDPKTGNAFSSGDTVTLTVARPFAVPQVVGKTQDEATKAIKDAGLKAQVVYAPSDKPRGTVISCDPAGGARANRDATVTITVSAVLPTDYHHLVDYYQSNALELSYFLSQQGFTIASSYTNGSGHLEALYSSTDKGAIVLTDTPYSHDFAFDEGGTEDLLRSGTAYSGLRLEFPAADLPSDAASLSDAALQQLVAMCGLSGQLRSINQGSIVLPSGVTASGQQFVCAYGEMGDYCWTVEIANEGGGTRATATAAPKALYASMDLSPYGGNVCDMIAYYDTYTA</sequence>
<evidence type="ECO:0000259" key="3">
    <source>
        <dbReference type="PROSITE" id="PS51178"/>
    </source>
</evidence>
<evidence type="ECO:0000313" key="5">
    <source>
        <dbReference type="Proteomes" id="UP000016638"/>
    </source>
</evidence>
<dbReference type="EMBL" id="AWEZ01000070">
    <property type="protein sequence ID" value="ERL06105.1"/>
    <property type="molecule type" value="Genomic_DNA"/>
</dbReference>
<dbReference type="Gene3D" id="3.30.10.20">
    <property type="match status" value="3"/>
</dbReference>
<dbReference type="InterPro" id="IPR005543">
    <property type="entry name" value="PASTA_dom"/>
</dbReference>
<evidence type="ECO:0000256" key="1">
    <source>
        <dbReference type="SAM" id="MobiDB-lite"/>
    </source>
</evidence>
<dbReference type="PROSITE" id="PS51178">
    <property type="entry name" value="PASTA"/>
    <property type="match status" value="2"/>
</dbReference>
<dbReference type="Proteomes" id="UP000016638">
    <property type="component" value="Unassembled WGS sequence"/>
</dbReference>
<evidence type="ECO:0000256" key="2">
    <source>
        <dbReference type="SAM" id="Phobius"/>
    </source>
</evidence>
<keyword evidence="5" id="KW-1185">Reference proteome</keyword>
<proteinExistence type="predicted"/>
<organism evidence="4 5">
    <name type="scientific">Olsenella profusa F0195</name>
    <dbReference type="NCBI Taxonomy" id="1125712"/>
    <lineage>
        <taxon>Bacteria</taxon>
        <taxon>Bacillati</taxon>
        <taxon>Actinomycetota</taxon>
        <taxon>Coriobacteriia</taxon>
        <taxon>Coriobacteriales</taxon>
        <taxon>Atopobiaceae</taxon>
        <taxon>Olsenella</taxon>
    </lineage>
</organism>
<reference evidence="4 5" key="1">
    <citation type="submission" date="2013-08" db="EMBL/GenBank/DDBJ databases">
        <authorList>
            <person name="Durkin A.S."/>
            <person name="Haft D.R."/>
            <person name="McCorrison J."/>
            <person name="Torralba M."/>
            <person name="Gillis M."/>
            <person name="Haft D.H."/>
            <person name="Methe B."/>
            <person name="Sutton G."/>
            <person name="Nelson K.E."/>
        </authorList>
    </citation>
    <scope>NUCLEOTIDE SEQUENCE [LARGE SCALE GENOMIC DNA]</scope>
    <source>
        <strain evidence="4 5">F0195</strain>
    </source>
</reference>
<keyword evidence="2" id="KW-1133">Transmembrane helix</keyword>
<feature type="transmembrane region" description="Helical" evidence="2">
    <location>
        <begin position="90"/>
        <end position="110"/>
    </location>
</feature>
<dbReference type="Pfam" id="PF03793">
    <property type="entry name" value="PASTA"/>
    <property type="match status" value="3"/>
</dbReference>
<feature type="domain" description="PASTA" evidence="3">
    <location>
        <begin position="239"/>
        <end position="304"/>
    </location>
</feature>
<dbReference type="AlphaFoldDB" id="U2TI07"/>
<feature type="domain" description="PASTA" evidence="3">
    <location>
        <begin position="114"/>
        <end position="177"/>
    </location>
</feature>
<keyword evidence="2" id="KW-0472">Membrane</keyword>
<gene>
    <name evidence="4" type="ORF">HMPREF1316_2594</name>
</gene>
<keyword evidence="2" id="KW-0812">Transmembrane</keyword>
<name>U2TI07_9ACTN</name>
<dbReference type="STRING" id="1125712.HMPREF1316_2594"/>
<feature type="region of interest" description="Disordered" evidence="1">
    <location>
        <begin position="1"/>
        <end position="83"/>
    </location>
</feature>
<dbReference type="RefSeq" id="WP_021727326.1">
    <property type="nucleotide sequence ID" value="NZ_AWEZ01000070.1"/>
</dbReference>
<dbReference type="PATRIC" id="fig|1125712.3.peg.2436"/>
<evidence type="ECO:0000313" key="4">
    <source>
        <dbReference type="EMBL" id="ERL06105.1"/>
    </source>
</evidence>
<dbReference type="CDD" id="cd06577">
    <property type="entry name" value="PASTA_pknB"/>
    <property type="match status" value="3"/>
</dbReference>
<comment type="caution">
    <text evidence="4">The sequence shown here is derived from an EMBL/GenBank/DDBJ whole genome shotgun (WGS) entry which is preliminary data.</text>
</comment>
<accession>U2TI07</accession>
<protein>
    <submittedName>
        <fullName evidence="4">PASTA domain protein</fullName>
    </submittedName>
</protein>